<organism evidence="8 9">
    <name type="scientific">Cyclonatronum proteinivorum</name>
    <dbReference type="NCBI Taxonomy" id="1457365"/>
    <lineage>
        <taxon>Bacteria</taxon>
        <taxon>Pseudomonadati</taxon>
        <taxon>Balneolota</taxon>
        <taxon>Balneolia</taxon>
        <taxon>Balneolales</taxon>
        <taxon>Cyclonatronaceae</taxon>
        <taxon>Cyclonatronum</taxon>
    </lineage>
</organism>
<feature type="transmembrane region" description="Helical" evidence="6">
    <location>
        <begin position="42"/>
        <end position="60"/>
    </location>
</feature>
<dbReference type="KEGG" id="cprv:CYPRO_1734"/>
<dbReference type="OrthoDB" id="890870at2"/>
<dbReference type="Pfam" id="PF00512">
    <property type="entry name" value="HisKA"/>
    <property type="match status" value="1"/>
</dbReference>
<dbReference type="EC" id="2.7.13.3" evidence="2"/>
<dbReference type="InterPro" id="IPR003594">
    <property type="entry name" value="HATPase_dom"/>
</dbReference>
<accession>A0A345UKI2</accession>
<dbReference type="Gene3D" id="1.10.287.130">
    <property type="match status" value="1"/>
</dbReference>
<keyword evidence="6" id="KW-1133">Transmembrane helix</keyword>
<keyword evidence="6" id="KW-0472">Membrane</keyword>
<dbReference type="RefSeq" id="WP_114984227.1">
    <property type="nucleotide sequence ID" value="NZ_CP027806.1"/>
</dbReference>
<evidence type="ECO:0000256" key="5">
    <source>
        <dbReference type="ARBA" id="ARBA00022777"/>
    </source>
</evidence>
<dbReference type="EMBL" id="CP027806">
    <property type="protein sequence ID" value="AXJ00984.1"/>
    <property type="molecule type" value="Genomic_DNA"/>
</dbReference>
<evidence type="ECO:0000313" key="8">
    <source>
        <dbReference type="EMBL" id="AXJ00984.1"/>
    </source>
</evidence>
<dbReference type="InterPro" id="IPR036890">
    <property type="entry name" value="HATPase_C_sf"/>
</dbReference>
<proteinExistence type="predicted"/>
<dbReference type="InterPro" id="IPR036097">
    <property type="entry name" value="HisK_dim/P_sf"/>
</dbReference>
<comment type="catalytic activity">
    <reaction evidence="1">
        <text>ATP + protein L-histidine = ADP + protein N-phospho-L-histidine.</text>
        <dbReference type="EC" id="2.7.13.3"/>
    </reaction>
</comment>
<keyword evidence="4" id="KW-0808">Transferase</keyword>
<reference evidence="8 9" key="1">
    <citation type="submission" date="2018-03" db="EMBL/GenBank/DDBJ databases">
        <title>Phenotypic and genomic properties of Cyclonatronum proteinivorum gen. nov., sp. nov., a haloalkaliphilic bacteroidete from soda lakes possessing Na+-translocating rhodopsin.</title>
        <authorList>
            <person name="Toshchakov S.V."/>
            <person name="Korzhenkov A."/>
            <person name="Samarov N.I."/>
            <person name="Kublanov I.V."/>
            <person name="Muntyan M.S."/>
            <person name="Sorokin D.Y."/>
        </authorList>
    </citation>
    <scope>NUCLEOTIDE SEQUENCE [LARGE SCALE GENOMIC DNA]</scope>
    <source>
        <strain evidence="8 9">Omega</strain>
    </source>
</reference>
<dbReference type="SMART" id="SM00387">
    <property type="entry name" value="HATPase_c"/>
    <property type="match status" value="1"/>
</dbReference>
<sequence>MRPPIKVTLIYLTVGYIWILFSDQFLLLLFEGIEVEAYAIIQSYKGFFFVTVTALMLFLLTNHYHRSISANVKKLEIHNRDFDREAIHLSQANRNLEQFSYVISHDLQEPVQVLRLTLRQLIRKYEAVLDEKGVQYLRNAEKSTVDMREIINKMYNYYEVSAYLSDEVSTVDLNVLMEDIRRWNARLIQKKKGVFTWDKLPLIRVNQNRLFRLFEILVRNSFLYSDENTRPTVRVSCSEQEQYLVFSVKDNGPGIPEDLQSHIFVLFSPDKDGDLTGRSSGLAIVHKIVTGLDGQISFTSSPETGTTFTIYLPKSLLQTPQNDQ</sequence>
<dbReference type="PRINTS" id="PR00344">
    <property type="entry name" value="BCTRLSENSOR"/>
</dbReference>
<dbReference type="SUPFAM" id="SSF47384">
    <property type="entry name" value="Homodimeric domain of signal transducing histidine kinase"/>
    <property type="match status" value="1"/>
</dbReference>
<protein>
    <recommendedName>
        <fullName evidence="2">histidine kinase</fullName>
        <ecNumber evidence="2">2.7.13.3</ecNumber>
    </recommendedName>
</protein>
<evidence type="ECO:0000256" key="6">
    <source>
        <dbReference type="SAM" id="Phobius"/>
    </source>
</evidence>
<dbReference type="Pfam" id="PF02518">
    <property type="entry name" value="HATPase_c"/>
    <property type="match status" value="1"/>
</dbReference>
<dbReference type="InterPro" id="IPR052162">
    <property type="entry name" value="Sensor_kinase/Photoreceptor"/>
</dbReference>
<evidence type="ECO:0000256" key="3">
    <source>
        <dbReference type="ARBA" id="ARBA00022553"/>
    </source>
</evidence>
<dbReference type="SMART" id="SM00388">
    <property type="entry name" value="HisKA"/>
    <property type="match status" value="1"/>
</dbReference>
<dbReference type="CDD" id="cd00082">
    <property type="entry name" value="HisKA"/>
    <property type="match status" value="1"/>
</dbReference>
<evidence type="ECO:0000256" key="4">
    <source>
        <dbReference type="ARBA" id="ARBA00022679"/>
    </source>
</evidence>
<evidence type="ECO:0000256" key="1">
    <source>
        <dbReference type="ARBA" id="ARBA00000085"/>
    </source>
</evidence>
<dbReference type="GO" id="GO:0000155">
    <property type="term" value="F:phosphorelay sensor kinase activity"/>
    <property type="evidence" value="ECO:0007669"/>
    <property type="project" value="InterPro"/>
</dbReference>
<evidence type="ECO:0000259" key="7">
    <source>
        <dbReference type="PROSITE" id="PS50109"/>
    </source>
</evidence>
<keyword evidence="6" id="KW-0812">Transmembrane</keyword>
<dbReference type="Proteomes" id="UP000254808">
    <property type="component" value="Chromosome"/>
</dbReference>
<dbReference type="CDD" id="cd00075">
    <property type="entry name" value="HATPase"/>
    <property type="match status" value="1"/>
</dbReference>
<dbReference type="PROSITE" id="PS50109">
    <property type="entry name" value="HIS_KIN"/>
    <property type="match status" value="1"/>
</dbReference>
<keyword evidence="9" id="KW-1185">Reference proteome</keyword>
<dbReference type="PANTHER" id="PTHR43304">
    <property type="entry name" value="PHYTOCHROME-LIKE PROTEIN CPH1"/>
    <property type="match status" value="1"/>
</dbReference>
<feature type="transmembrane region" description="Helical" evidence="6">
    <location>
        <begin position="7"/>
        <end position="30"/>
    </location>
</feature>
<dbReference type="InterPro" id="IPR005467">
    <property type="entry name" value="His_kinase_dom"/>
</dbReference>
<evidence type="ECO:0000256" key="2">
    <source>
        <dbReference type="ARBA" id="ARBA00012438"/>
    </source>
</evidence>
<dbReference type="Gene3D" id="3.30.565.10">
    <property type="entry name" value="Histidine kinase-like ATPase, C-terminal domain"/>
    <property type="match status" value="1"/>
</dbReference>
<keyword evidence="3" id="KW-0597">Phosphoprotein</keyword>
<keyword evidence="5 8" id="KW-0418">Kinase</keyword>
<dbReference type="SUPFAM" id="SSF55874">
    <property type="entry name" value="ATPase domain of HSP90 chaperone/DNA topoisomerase II/histidine kinase"/>
    <property type="match status" value="1"/>
</dbReference>
<dbReference type="InterPro" id="IPR003661">
    <property type="entry name" value="HisK_dim/P_dom"/>
</dbReference>
<dbReference type="AlphaFoldDB" id="A0A345UKI2"/>
<name>A0A345UKI2_9BACT</name>
<feature type="domain" description="Histidine kinase" evidence="7">
    <location>
        <begin position="102"/>
        <end position="316"/>
    </location>
</feature>
<evidence type="ECO:0000313" key="9">
    <source>
        <dbReference type="Proteomes" id="UP000254808"/>
    </source>
</evidence>
<dbReference type="InterPro" id="IPR004358">
    <property type="entry name" value="Sig_transdc_His_kin-like_C"/>
</dbReference>
<gene>
    <name evidence="8" type="ORF">CYPRO_1734</name>
</gene>
<dbReference type="PANTHER" id="PTHR43304:SF1">
    <property type="entry name" value="PAC DOMAIN-CONTAINING PROTEIN"/>
    <property type="match status" value="1"/>
</dbReference>